<reference evidence="3" key="1">
    <citation type="submission" date="2020-05" db="EMBL/GenBank/DDBJ databases">
        <authorList>
            <person name="Chiriac C."/>
            <person name="Salcher M."/>
            <person name="Ghai R."/>
            <person name="Kavagutti S V."/>
        </authorList>
    </citation>
    <scope>NUCLEOTIDE SEQUENCE</scope>
</reference>
<dbReference type="Gene3D" id="3.40.30.10">
    <property type="entry name" value="Glutaredoxin"/>
    <property type="match status" value="1"/>
</dbReference>
<evidence type="ECO:0000259" key="1">
    <source>
        <dbReference type="Pfam" id="PF03190"/>
    </source>
</evidence>
<proteinExistence type="predicted"/>
<gene>
    <name evidence="2" type="ORF">UFOPK3427_01742</name>
    <name evidence="3" type="ORF">UFOPK4112_01337</name>
</gene>
<dbReference type="InterPro" id="IPR008928">
    <property type="entry name" value="6-hairpin_glycosidase_sf"/>
</dbReference>
<dbReference type="Pfam" id="PF03190">
    <property type="entry name" value="Thioredox_DsbH"/>
    <property type="match status" value="1"/>
</dbReference>
<dbReference type="EMBL" id="CAFBPM010000014">
    <property type="protein sequence ID" value="CAB5027551.1"/>
    <property type="molecule type" value="Genomic_DNA"/>
</dbReference>
<dbReference type="PIRSF" id="PIRSF006402">
    <property type="entry name" value="UCP006402_thioredoxin"/>
    <property type="match status" value="1"/>
</dbReference>
<dbReference type="InterPro" id="IPR036249">
    <property type="entry name" value="Thioredoxin-like_sf"/>
</dbReference>
<dbReference type="EMBL" id="CAFBLT010000003">
    <property type="protein sequence ID" value="CAB4883286.1"/>
    <property type="molecule type" value="Genomic_DNA"/>
</dbReference>
<feature type="domain" description="Spermatogenesis-associated protein 20-like TRX" evidence="1">
    <location>
        <begin position="3"/>
        <end position="163"/>
    </location>
</feature>
<evidence type="ECO:0000313" key="2">
    <source>
        <dbReference type="EMBL" id="CAB4883286.1"/>
    </source>
</evidence>
<dbReference type="AlphaFoldDB" id="A0A6J7RFU3"/>
<dbReference type="CDD" id="cd02955">
    <property type="entry name" value="SSP411"/>
    <property type="match status" value="1"/>
</dbReference>
<dbReference type="InterPro" id="IPR024705">
    <property type="entry name" value="Ssp411"/>
</dbReference>
<dbReference type="GO" id="GO:0005975">
    <property type="term" value="P:carbohydrate metabolic process"/>
    <property type="evidence" value="ECO:0007669"/>
    <property type="project" value="InterPro"/>
</dbReference>
<dbReference type="PANTHER" id="PTHR42899:SF1">
    <property type="entry name" value="SPERMATOGENESIS-ASSOCIATED PROTEIN 20"/>
    <property type="match status" value="1"/>
</dbReference>
<name>A0A6J7RFU3_9ZZZZ</name>
<sequence length="683" mass="73953">MAQNRLAQETSPYLLQHADNPVDWYPWGPEALQRAENEDKPLLISIGYAACHWCHVMAHESFEDSATADIMNRAFVPIKIDREERPDLDQLYMSATQAATGHGGWPMTVFATPDGRPFFAGTYFPPSDRGGQPGFPRVLLSLEDAWANQRESVEEQATLLSDAVEKEALFMNTLEAGGSIDQLNFDDILATLTNDLSQRFDEKNAGFGSAPKFPRPSYVEACLVHAARTGNIRSRALATQTLDAMAAGGIYDHLAGGFARYSVDDQWLVPHFEKMLTDQALLARAYLHGFQLTKNPTYAQVVDETLSWVLSELSLKGGGVASSVDADADGHEGSHAVFTPADVGEALIGHEGTLSLEEACALYSVTPSGTFEQGASVLARERSESLLRSPAEEATRSALFAQRMQRPQPTVDDKVLVEWNAMFASVLAEAASVLGNEAWGQAASDIVLMLDEEMRSSEGRLARASRNGVVNHLGMLGDYAWLLEAMTRLFELDGQDIWLERATRLANDMLELFYDGSVDSIETIEEGAGFYTTGHDAEALIVRAKDLFDGALPSATASAVTALSRLVALTNDPLHRAVVASTLTRVGSVLDSHASAVPDLVLALGSLHHRVEVAIPGPRGELARAAHQTFIPFGIVVTGTSTLSPLLQGREIGSAYVCRSGVCDLPVHDVSAMQDQLTKAVRN</sequence>
<evidence type="ECO:0000313" key="3">
    <source>
        <dbReference type="EMBL" id="CAB5027551.1"/>
    </source>
</evidence>
<dbReference type="SUPFAM" id="SSF48208">
    <property type="entry name" value="Six-hairpin glycosidases"/>
    <property type="match status" value="1"/>
</dbReference>
<dbReference type="SUPFAM" id="SSF52833">
    <property type="entry name" value="Thioredoxin-like"/>
    <property type="match status" value="1"/>
</dbReference>
<dbReference type="InterPro" id="IPR004879">
    <property type="entry name" value="Ssp411-like_TRX"/>
</dbReference>
<protein>
    <submittedName>
        <fullName evidence="3">Unannotated protein</fullName>
    </submittedName>
</protein>
<dbReference type="PANTHER" id="PTHR42899">
    <property type="entry name" value="SPERMATOGENESIS-ASSOCIATED PROTEIN 20"/>
    <property type="match status" value="1"/>
</dbReference>
<organism evidence="3">
    <name type="scientific">freshwater metagenome</name>
    <dbReference type="NCBI Taxonomy" id="449393"/>
    <lineage>
        <taxon>unclassified sequences</taxon>
        <taxon>metagenomes</taxon>
        <taxon>ecological metagenomes</taxon>
    </lineage>
</organism>
<accession>A0A6J7RFU3</accession>